<dbReference type="GO" id="GO:0012505">
    <property type="term" value="C:endomembrane system"/>
    <property type="evidence" value="ECO:0007669"/>
    <property type="project" value="TreeGrafter"/>
</dbReference>
<accession>A0A803NBN7</accession>
<evidence type="ECO:0000256" key="1">
    <source>
        <dbReference type="ARBA" id="ARBA00022448"/>
    </source>
</evidence>
<keyword evidence="7" id="KW-1185">Reference proteome</keyword>
<evidence type="ECO:0000256" key="4">
    <source>
        <dbReference type="ARBA" id="ARBA00023065"/>
    </source>
</evidence>
<protein>
    <submittedName>
        <fullName evidence="6">Uncharacterized protein</fullName>
    </submittedName>
</protein>
<reference evidence="6" key="1">
    <citation type="journal article" date="2017" name="Nature">
        <title>The genome of Chenopodium quinoa.</title>
        <authorList>
            <person name="Jarvis D.E."/>
            <person name="Ho Y.S."/>
            <person name="Lightfoot D.J."/>
            <person name="Schmoeckel S.M."/>
            <person name="Li B."/>
            <person name="Borm T.J.A."/>
            <person name="Ohyanagi H."/>
            <person name="Mineta K."/>
            <person name="Michell C.T."/>
            <person name="Saber N."/>
            <person name="Kharbatia N.M."/>
            <person name="Rupper R.R."/>
            <person name="Sharp A.R."/>
            <person name="Dally N."/>
            <person name="Boughton B.A."/>
            <person name="Woo Y.H."/>
            <person name="Gao G."/>
            <person name="Schijlen E.G.W.M."/>
            <person name="Guo X."/>
            <person name="Momin A.A."/>
            <person name="Negrao S."/>
            <person name="Al-Babili S."/>
            <person name="Gehring C."/>
            <person name="Roessner U."/>
            <person name="Jung C."/>
            <person name="Murphy K."/>
            <person name="Arold S.T."/>
            <person name="Gojobori T."/>
            <person name="van der Linden C.G."/>
            <person name="van Loo E.N."/>
            <person name="Jellen E.N."/>
            <person name="Maughan P.J."/>
            <person name="Tester M."/>
        </authorList>
    </citation>
    <scope>NUCLEOTIDE SEQUENCE [LARGE SCALE GENOMIC DNA]</scope>
    <source>
        <strain evidence="6">cv. PI 614886</strain>
    </source>
</reference>
<keyword evidence="5" id="KW-0472">Membrane</keyword>
<evidence type="ECO:0000313" key="7">
    <source>
        <dbReference type="Proteomes" id="UP000596660"/>
    </source>
</evidence>
<proteinExistence type="predicted"/>
<dbReference type="GO" id="GO:0006813">
    <property type="term" value="P:potassium ion transport"/>
    <property type="evidence" value="ECO:0007669"/>
    <property type="project" value="UniProtKB-KW"/>
</dbReference>
<dbReference type="InterPro" id="IPR050794">
    <property type="entry name" value="CPA2_transporter"/>
</dbReference>
<feature type="transmembrane region" description="Helical" evidence="5">
    <location>
        <begin position="12"/>
        <end position="36"/>
    </location>
</feature>
<keyword evidence="5" id="KW-0812">Transmembrane</keyword>
<keyword evidence="5" id="KW-1133">Transmembrane helix</keyword>
<keyword evidence="3" id="KW-0630">Potassium</keyword>
<evidence type="ECO:0000313" key="6">
    <source>
        <dbReference type="EnsemblPlants" id="AUR62043478-RA:cds"/>
    </source>
</evidence>
<dbReference type="GO" id="GO:0006885">
    <property type="term" value="P:regulation of pH"/>
    <property type="evidence" value="ECO:0007669"/>
    <property type="project" value="TreeGrafter"/>
</dbReference>
<evidence type="ECO:0000256" key="2">
    <source>
        <dbReference type="ARBA" id="ARBA00022538"/>
    </source>
</evidence>
<dbReference type="PANTHER" id="PTHR32468:SF145">
    <property type="entry name" value="CATION_H(+) ANTIPORTER 28"/>
    <property type="match status" value="1"/>
</dbReference>
<reference evidence="6" key="2">
    <citation type="submission" date="2021-03" db="UniProtKB">
        <authorList>
            <consortium name="EnsemblPlants"/>
        </authorList>
    </citation>
    <scope>IDENTIFICATION</scope>
</reference>
<keyword evidence="2" id="KW-0633">Potassium transport</keyword>
<dbReference type="AlphaFoldDB" id="A0A803NBN7"/>
<dbReference type="Gramene" id="AUR62043478-RA">
    <property type="protein sequence ID" value="AUR62043478-RA:cds"/>
    <property type="gene ID" value="AUR62043478"/>
</dbReference>
<organism evidence="6 7">
    <name type="scientific">Chenopodium quinoa</name>
    <name type="common">Quinoa</name>
    <dbReference type="NCBI Taxonomy" id="63459"/>
    <lineage>
        <taxon>Eukaryota</taxon>
        <taxon>Viridiplantae</taxon>
        <taxon>Streptophyta</taxon>
        <taxon>Embryophyta</taxon>
        <taxon>Tracheophyta</taxon>
        <taxon>Spermatophyta</taxon>
        <taxon>Magnoliopsida</taxon>
        <taxon>eudicotyledons</taxon>
        <taxon>Gunneridae</taxon>
        <taxon>Pentapetalae</taxon>
        <taxon>Caryophyllales</taxon>
        <taxon>Chenopodiaceae</taxon>
        <taxon>Chenopodioideae</taxon>
        <taxon>Atripliceae</taxon>
        <taxon>Chenopodium</taxon>
    </lineage>
</organism>
<keyword evidence="1" id="KW-0813">Transport</keyword>
<feature type="transmembrane region" description="Helical" evidence="5">
    <location>
        <begin position="52"/>
        <end position="80"/>
    </location>
</feature>
<dbReference type="GO" id="GO:0098662">
    <property type="term" value="P:inorganic cation transmembrane transport"/>
    <property type="evidence" value="ECO:0007669"/>
    <property type="project" value="TreeGrafter"/>
</dbReference>
<keyword evidence="4" id="KW-0406">Ion transport</keyword>
<sequence length="208" mass="23294">MEDDITDCNNAISNVASYFICFISLLGLCHGLHILIKPFSQPRIISETINKIVSYSTCIGMILAMLLKIIYIPIVAKYIIRRARKRFPKQPLALQWHDPAKELRILLGFHGPENVPCAINLMEITKETGDPGIVVYATDMIELTDYIAATLAPGGVDALEVTDEVTIQNRQQITTTLQEYVEENGDGITLRRAMALATFNNMHRKFAT</sequence>
<dbReference type="PANTHER" id="PTHR32468">
    <property type="entry name" value="CATION/H + ANTIPORTER"/>
    <property type="match status" value="1"/>
</dbReference>
<dbReference type="EnsemblPlants" id="AUR62043478-RA">
    <property type="protein sequence ID" value="AUR62043478-RA:cds"/>
    <property type="gene ID" value="AUR62043478"/>
</dbReference>
<name>A0A803NBN7_CHEQI</name>
<dbReference type="Proteomes" id="UP000596660">
    <property type="component" value="Unplaced"/>
</dbReference>
<evidence type="ECO:0000256" key="5">
    <source>
        <dbReference type="SAM" id="Phobius"/>
    </source>
</evidence>
<evidence type="ECO:0000256" key="3">
    <source>
        <dbReference type="ARBA" id="ARBA00022958"/>
    </source>
</evidence>